<dbReference type="PROSITE" id="PS51257">
    <property type="entry name" value="PROKAR_LIPOPROTEIN"/>
    <property type="match status" value="1"/>
</dbReference>
<dbReference type="Proteomes" id="UP000249645">
    <property type="component" value="Unassembled WGS sequence"/>
</dbReference>
<evidence type="ECO:0000313" key="2">
    <source>
        <dbReference type="Proteomes" id="UP000249645"/>
    </source>
</evidence>
<organism evidence="1 2">
    <name type="scientific">Pseudopedobacter saltans</name>
    <dbReference type="NCBI Taxonomy" id="151895"/>
    <lineage>
        <taxon>Bacteria</taxon>
        <taxon>Pseudomonadati</taxon>
        <taxon>Bacteroidota</taxon>
        <taxon>Sphingobacteriia</taxon>
        <taxon>Sphingobacteriales</taxon>
        <taxon>Sphingobacteriaceae</taxon>
        <taxon>Pseudopedobacter</taxon>
    </lineage>
</organism>
<dbReference type="EMBL" id="QFOI01000002">
    <property type="protein sequence ID" value="PZP52605.1"/>
    <property type="molecule type" value="Genomic_DNA"/>
</dbReference>
<proteinExistence type="predicted"/>
<dbReference type="AlphaFoldDB" id="A0A2W5F966"/>
<evidence type="ECO:0000313" key="1">
    <source>
        <dbReference type="EMBL" id="PZP52605.1"/>
    </source>
</evidence>
<accession>A0A2W5F966</accession>
<gene>
    <name evidence="1" type="ORF">DI598_00395</name>
</gene>
<name>A0A2W5F966_9SPHI</name>
<sequence>MKKFSLRRYSVIFICFLSTLFLVYSCNKNNPYETIIAPTMAEFTTSSSVLTFGIGNATATSNYIIPIGLTSASGSATPVKVSISSPTGAVQGTQYNVSSTDITIPAGKVLDSSLVISANYATYQSGRIDTLVLTISGGDANYVLDSAKTKIKLVLRRSCALAISDYVGDFVVVQDAWEDYSAGDVITLTNVDATHFSFKNVHAISPVAISVTVNTSTNAVSIAKQTIGTFWNYTNSSNYPSPFMSATGSIEACDKVINLTVTYGYSSTTWSGTYLLQLKKK</sequence>
<reference evidence="1 2" key="1">
    <citation type="submission" date="2017-11" db="EMBL/GenBank/DDBJ databases">
        <title>Infants hospitalized years apart are colonized by the same room-sourced microbial strains.</title>
        <authorList>
            <person name="Brooks B."/>
            <person name="Olm M.R."/>
            <person name="Firek B.A."/>
            <person name="Baker R."/>
            <person name="Thomas B.C."/>
            <person name="Morowitz M.J."/>
            <person name="Banfield J.F."/>
        </authorList>
    </citation>
    <scope>NUCLEOTIDE SEQUENCE [LARGE SCALE GENOMIC DNA]</scope>
    <source>
        <strain evidence="1">S2_009_000_R2_76</strain>
    </source>
</reference>
<comment type="caution">
    <text evidence="1">The sequence shown here is derived from an EMBL/GenBank/DDBJ whole genome shotgun (WGS) entry which is preliminary data.</text>
</comment>
<protein>
    <submittedName>
        <fullName evidence="1">Uncharacterized protein</fullName>
    </submittedName>
</protein>